<protein>
    <submittedName>
        <fullName evidence="2">Uncharacterized protein</fullName>
    </submittedName>
</protein>
<evidence type="ECO:0000313" key="3">
    <source>
        <dbReference type="Proteomes" id="UP000298030"/>
    </source>
</evidence>
<dbReference type="EMBL" id="QPFP01000667">
    <property type="protein sequence ID" value="TEB04004.1"/>
    <property type="molecule type" value="Genomic_DNA"/>
</dbReference>
<feature type="compositionally biased region" description="Polar residues" evidence="1">
    <location>
        <begin position="122"/>
        <end position="134"/>
    </location>
</feature>
<feature type="compositionally biased region" description="Low complexity" evidence="1">
    <location>
        <begin position="62"/>
        <end position="74"/>
    </location>
</feature>
<feature type="compositionally biased region" description="Acidic residues" evidence="1">
    <location>
        <begin position="43"/>
        <end position="54"/>
    </location>
</feature>
<evidence type="ECO:0000256" key="1">
    <source>
        <dbReference type="SAM" id="MobiDB-lite"/>
    </source>
</evidence>
<comment type="caution">
    <text evidence="2">The sequence shown here is derived from an EMBL/GenBank/DDBJ whole genome shotgun (WGS) entry which is preliminary data.</text>
</comment>
<dbReference type="AlphaFoldDB" id="A0A4Y7R4L1"/>
<feature type="region of interest" description="Disordered" evidence="1">
    <location>
        <begin position="39"/>
        <end position="156"/>
    </location>
</feature>
<evidence type="ECO:0000313" key="2">
    <source>
        <dbReference type="EMBL" id="TEB04004.1"/>
    </source>
</evidence>
<gene>
    <name evidence="2" type="ORF">FA13DRAFT_1315816</name>
</gene>
<accession>A0A4Y7R4L1</accession>
<organism evidence="2 3">
    <name type="scientific">Coprinellus micaceus</name>
    <name type="common">Glistening ink-cap mushroom</name>
    <name type="synonym">Coprinus micaceus</name>
    <dbReference type="NCBI Taxonomy" id="71717"/>
    <lineage>
        <taxon>Eukaryota</taxon>
        <taxon>Fungi</taxon>
        <taxon>Dikarya</taxon>
        <taxon>Basidiomycota</taxon>
        <taxon>Agaricomycotina</taxon>
        <taxon>Agaricomycetes</taxon>
        <taxon>Agaricomycetidae</taxon>
        <taxon>Agaricales</taxon>
        <taxon>Agaricineae</taxon>
        <taxon>Psathyrellaceae</taxon>
        <taxon>Coprinellus</taxon>
    </lineage>
</organism>
<dbReference type="Proteomes" id="UP000298030">
    <property type="component" value="Unassembled WGS sequence"/>
</dbReference>
<name>A0A4Y7R4L1_COPMI</name>
<proteinExistence type="predicted"/>
<sequence length="156" mass="16859">MVATTARGGGCGRVRDQVRDTYGKLQHRMRSWRRISLVPTDYMGDESGSEDEYDGNAPTSGSDTVMDVVFSDSSSDLDYEPEDYMMNSDAEGSDSEDMSSDSGVNELVYIDQPNDSVAIHGESSSDGLLSLATTSDEKASPSRSPVEQRAPARAAR</sequence>
<reference evidence="2 3" key="1">
    <citation type="journal article" date="2019" name="Nat. Ecol. Evol.">
        <title>Megaphylogeny resolves global patterns of mushroom evolution.</title>
        <authorList>
            <person name="Varga T."/>
            <person name="Krizsan K."/>
            <person name="Foldi C."/>
            <person name="Dima B."/>
            <person name="Sanchez-Garcia M."/>
            <person name="Sanchez-Ramirez S."/>
            <person name="Szollosi G.J."/>
            <person name="Szarkandi J.G."/>
            <person name="Papp V."/>
            <person name="Albert L."/>
            <person name="Andreopoulos W."/>
            <person name="Angelini C."/>
            <person name="Antonin V."/>
            <person name="Barry K.W."/>
            <person name="Bougher N.L."/>
            <person name="Buchanan P."/>
            <person name="Buyck B."/>
            <person name="Bense V."/>
            <person name="Catcheside P."/>
            <person name="Chovatia M."/>
            <person name="Cooper J."/>
            <person name="Damon W."/>
            <person name="Desjardin D."/>
            <person name="Finy P."/>
            <person name="Geml J."/>
            <person name="Haridas S."/>
            <person name="Hughes K."/>
            <person name="Justo A."/>
            <person name="Karasinski D."/>
            <person name="Kautmanova I."/>
            <person name="Kiss B."/>
            <person name="Kocsube S."/>
            <person name="Kotiranta H."/>
            <person name="LaButti K.M."/>
            <person name="Lechner B.E."/>
            <person name="Liimatainen K."/>
            <person name="Lipzen A."/>
            <person name="Lukacs Z."/>
            <person name="Mihaltcheva S."/>
            <person name="Morgado L.N."/>
            <person name="Niskanen T."/>
            <person name="Noordeloos M.E."/>
            <person name="Ohm R.A."/>
            <person name="Ortiz-Santana B."/>
            <person name="Ovrebo C."/>
            <person name="Racz N."/>
            <person name="Riley R."/>
            <person name="Savchenko A."/>
            <person name="Shiryaev A."/>
            <person name="Soop K."/>
            <person name="Spirin V."/>
            <person name="Szebenyi C."/>
            <person name="Tomsovsky M."/>
            <person name="Tulloss R.E."/>
            <person name="Uehling J."/>
            <person name="Grigoriev I.V."/>
            <person name="Vagvolgyi C."/>
            <person name="Papp T."/>
            <person name="Martin F.M."/>
            <person name="Miettinen O."/>
            <person name="Hibbett D.S."/>
            <person name="Nagy L.G."/>
        </authorList>
    </citation>
    <scope>NUCLEOTIDE SEQUENCE [LARGE SCALE GENOMIC DNA]</scope>
    <source>
        <strain evidence="2 3">FP101781</strain>
    </source>
</reference>
<keyword evidence="3" id="KW-1185">Reference proteome</keyword>